<gene>
    <name evidence="1" type="ORF">OC25_26570</name>
</gene>
<comment type="caution">
    <text evidence="1">The sequence shown here is derived from an EMBL/GenBank/DDBJ whole genome shotgun (WGS) entry which is preliminary data.</text>
</comment>
<name>A0A0C1F424_9SPHI</name>
<accession>A0A0C1F424</accession>
<sequence>MLDKLVETLLATAARNEEKSFLPLFWFCGVLWAVHKFQQLLLPSSPMPEGRVHKTLRVMLNTCQGRWRGVVQHLFKARVGCGETLKQIR</sequence>
<evidence type="ECO:0000313" key="1">
    <source>
        <dbReference type="EMBL" id="KIA87892.1"/>
    </source>
</evidence>
<organism evidence="1 2">
    <name type="scientific">Pedobacter kyungheensis</name>
    <dbReference type="NCBI Taxonomy" id="1069985"/>
    <lineage>
        <taxon>Bacteria</taxon>
        <taxon>Pseudomonadati</taxon>
        <taxon>Bacteroidota</taxon>
        <taxon>Sphingobacteriia</taxon>
        <taxon>Sphingobacteriales</taxon>
        <taxon>Sphingobacteriaceae</taxon>
        <taxon>Pedobacter</taxon>
    </lineage>
</organism>
<dbReference type="Proteomes" id="UP000031246">
    <property type="component" value="Unassembled WGS sequence"/>
</dbReference>
<dbReference type="EMBL" id="JSYN01000061">
    <property type="protein sequence ID" value="KIA87892.1"/>
    <property type="molecule type" value="Genomic_DNA"/>
</dbReference>
<protein>
    <submittedName>
        <fullName evidence="1">Uncharacterized protein</fullName>
    </submittedName>
</protein>
<reference evidence="1 2" key="1">
    <citation type="submission" date="2014-10" db="EMBL/GenBank/DDBJ databases">
        <title>Pedobacter Kyungheensis.</title>
        <authorList>
            <person name="Anderson B.M."/>
            <person name="Newman J.D."/>
        </authorList>
    </citation>
    <scope>NUCLEOTIDE SEQUENCE [LARGE SCALE GENOMIC DNA]</scope>
    <source>
        <strain evidence="1 2">KACC 16221</strain>
    </source>
</reference>
<dbReference type="AlphaFoldDB" id="A0A0C1F424"/>
<proteinExistence type="predicted"/>
<evidence type="ECO:0000313" key="2">
    <source>
        <dbReference type="Proteomes" id="UP000031246"/>
    </source>
</evidence>
<keyword evidence="2" id="KW-1185">Reference proteome</keyword>